<evidence type="ECO:0000313" key="2">
    <source>
        <dbReference type="Proteomes" id="UP001385951"/>
    </source>
</evidence>
<accession>A0AAW0G9D6</accession>
<dbReference type="AlphaFoldDB" id="A0AAW0G9D6"/>
<protein>
    <recommendedName>
        <fullName evidence="3">Aminoglycoside phosphotransferase domain-containing protein</fullName>
    </recommendedName>
</protein>
<keyword evidence="2" id="KW-1185">Reference proteome</keyword>
<gene>
    <name evidence="1" type="ORF">QCA50_010989</name>
</gene>
<name>A0AAW0G9D6_9APHY</name>
<dbReference type="EMBL" id="JASBNA010000019">
    <property type="protein sequence ID" value="KAK7685645.1"/>
    <property type="molecule type" value="Genomic_DNA"/>
</dbReference>
<comment type="caution">
    <text evidence="1">The sequence shown here is derived from an EMBL/GenBank/DDBJ whole genome shotgun (WGS) entry which is preliminary data.</text>
</comment>
<proteinExistence type="predicted"/>
<reference evidence="1 2" key="1">
    <citation type="submission" date="2022-09" db="EMBL/GenBank/DDBJ databases">
        <authorList>
            <person name="Palmer J.M."/>
        </authorList>
    </citation>
    <scope>NUCLEOTIDE SEQUENCE [LARGE SCALE GENOMIC DNA]</scope>
    <source>
        <strain evidence="1 2">DSM 7382</strain>
    </source>
</reference>
<evidence type="ECO:0000313" key="1">
    <source>
        <dbReference type="EMBL" id="KAK7685645.1"/>
    </source>
</evidence>
<evidence type="ECO:0008006" key="3">
    <source>
        <dbReference type="Google" id="ProtNLM"/>
    </source>
</evidence>
<organism evidence="1 2">
    <name type="scientific">Cerrena zonata</name>
    <dbReference type="NCBI Taxonomy" id="2478898"/>
    <lineage>
        <taxon>Eukaryota</taxon>
        <taxon>Fungi</taxon>
        <taxon>Dikarya</taxon>
        <taxon>Basidiomycota</taxon>
        <taxon>Agaricomycotina</taxon>
        <taxon>Agaricomycetes</taxon>
        <taxon>Polyporales</taxon>
        <taxon>Cerrenaceae</taxon>
        <taxon>Cerrena</taxon>
    </lineage>
</organism>
<sequence>MPADTAPGPIGGRCIGHQFFVECLSTLTYPTVGDLEKHVNDILRKEGFPSRVSFKDKIVDGLPLCPSDLHSMIDSTGTIWAIDFGRTYFLPSSFMDYSLRWMPPAFGERCRSPGYFQR</sequence>
<dbReference type="Proteomes" id="UP001385951">
    <property type="component" value="Unassembled WGS sequence"/>
</dbReference>